<dbReference type="AlphaFoldDB" id="A0A7K1SGN9"/>
<evidence type="ECO:0000256" key="8">
    <source>
        <dbReference type="ARBA" id="ARBA00030388"/>
    </source>
</evidence>
<keyword evidence="6" id="KW-0378">Hydrolase</keyword>
<dbReference type="SUPFAM" id="SSF143011">
    <property type="entry name" value="RelE-like"/>
    <property type="match status" value="1"/>
</dbReference>
<evidence type="ECO:0000256" key="7">
    <source>
        <dbReference type="ARBA" id="ARBA00022884"/>
    </source>
</evidence>
<gene>
    <name evidence="11" type="ORF">GO755_23250</name>
</gene>
<reference evidence="11 12" key="1">
    <citation type="submission" date="2019-12" db="EMBL/GenBank/DDBJ databases">
        <title>Spirosoma sp. HMF4905 genome sequencing and assembly.</title>
        <authorList>
            <person name="Kang H."/>
            <person name="Cha I."/>
            <person name="Kim H."/>
            <person name="Joh K."/>
        </authorList>
    </citation>
    <scope>NUCLEOTIDE SEQUENCE [LARGE SCALE GENOMIC DNA]</scope>
    <source>
        <strain evidence="11 12">HMF4905</strain>
    </source>
</reference>
<sequence>MTLSWDKNAWEDYIYWQQTEKSILRRINELIKECMRTPFEGKGKPEPLKENLSGFWSRRITDEHRLVYRVEADRLHIIQCRFHY</sequence>
<dbReference type="NCBIfam" id="TIGR02116">
    <property type="entry name" value="toxin_Txe_YoeB"/>
    <property type="match status" value="1"/>
</dbReference>
<evidence type="ECO:0000256" key="1">
    <source>
        <dbReference type="ARBA" id="ARBA00008172"/>
    </source>
</evidence>
<keyword evidence="12" id="KW-1185">Reference proteome</keyword>
<accession>A0A7K1SGN9</accession>
<dbReference type="PANTHER" id="PTHR38039:SF1">
    <property type="entry name" value="TOXIN YOEB"/>
    <property type="match status" value="1"/>
</dbReference>
<dbReference type="GO" id="GO:0006401">
    <property type="term" value="P:RNA catabolic process"/>
    <property type="evidence" value="ECO:0007669"/>
    <property type="project" value="InterPro"/>
</dbReference>
<evidence type="ECO:0000256" key="4">
    <source>
        <dbReference type="ARBA" id="ARBA00022722"/>
    </source>
</evidence>
<keyword evidence="5" id="KW-0255">Endonuclease</keyword>
<evidence type="ECO:0000256" key="9">
    <source>
        <dbReference type="ARBA" id="ARBA00079979"/>
    </source>
</evidence>
<dbReference type="GO" id="GO:0004519">
    <property type="term" value="F:endonuclease activity"/>
    <property type="evidence" value="ECO:0007669"/>
    <property type="project" value="UniProtKB-KW"/>
</dbReference>
<evidence type="ECO:0000256" key="6">
    <source>
        <dbReference type="ARBA" id="ARBA00022801"/>
    </source>
</evidence>
<dbReference type="FunFam" id="3.30.2310.20:FF:000001">
    <property type="entry name" value="Addiction module toxin, Txe/YoeB family"/>
    <property type="match status" value="1"/>
</dbReference>
<dbReference type="GO" id="GO:0003723">
    <property type="term" value="F:RNA binding"/>
    <property type="evidence" value="ECO:0007669"/>
    <property type="project" value="UniProtKB-KW"/>
</dbReference>
<evidence type="ECO:0000313" key="11">
    <source>
        <dbReference type="EMBL" id="MVM32977.1"/>
    </source>
</evidence>
<evidence type="ECO:0000313" key="12">
    <source>
        <dbReference type="Proteomes" id="UP000436006"/>
    </source>
</evidence>
<dbReference type="GO" id="GO:0098795">
    <property type="term" value="P:global gene silencing by mRNA cleavage"/>
    <property type="evidence" value="ECO:0007669"/>
    <property type="project" value="TreeGrafter"/>
</dbReference>
<name>A0A7K1SGN9_9BACT</name>
<evidence type="ECO:0000256" key="10">
    <source>
        <dbReference type="ARBA" id="ARBA00080029"/>
    </source>
</evidence>
<protein>
    <recommendedName>
        <fullName evidence="2">Toxin YoeB</fullName>
    </recommendedName>
    <alternativeName>
        <fullName evidence="10">Putative endoribonuclease YoeB</fullName>
    </alternativeName>
    <alternativeName>
        <fullName evidence="8 9">Putative mRNA interferase YoeB</fullName>
    </alternativeName>
</protein>
<dbReference type="GO" id="GO:0016787">
    <property type="term" value="F:hydrolase activity"/>
    <property type="evidence" value="ECO:0007669"/>
    <property type="project" value="UniProtKB-KW"/>
</dbReference>
<keyword evidence="4" id="KW-0540">Nuclease</keyword>
<proteinExistence type="inferred from homology"/>
<organism evidence="11 12">
    <name type="scientific">Spirosoma arboris</name>
    <dbReference type="NCBI Taxonomy" id="2682092"/>
    <lineage>
        <taxon>Bacteria</taxon>
        <taxon>Pseudomonadati</taxon>
        <taxon>Bacteroidota</taxon>
        <taxon>Cytophagia</taxon>
        <taxon>Cytophagales</taxon>
        <taxon>Cytophagaceae</taxon>
        <taxon>Spirosoma</taxon>
    </lineage>
</organism>
<comment type="similarity">
    <text evidence="1">Belongs to the YoeB family.</text>
</comment>
<dbReference type="InterPro" id="IPR009614">
    <property type="entry name" value="YoeB_toxin"/>
</dbReference>
<dbReference type="Gene3D" id="3.30.2310.20">
    <property type="entry name" value="RelE-like"/>
    <property type="match status" value="1"/>
</dbReference>
<comment type="caution">
    <text evidence="11">The sequence shown here is derived from an EMBL/GenBank/DDBJ whole genome shotgun (WGS) entry which is preliminary data.</text>
</comment>
<dbReference type="EMBL" id="WPIN01000009">
    <property type="protein sequence ID" value="MVM32977.1"/>
    <property type="molecule type" value="Genomic_DNA"/>
</dbReference>
<dbReference type="InterPro" id="IPR035093">
    <property type="entry name" value="RelE/ParE_toxin_dom_sf"/>
</dbReference>
<keyword evidence="7" id="KW-0694">RNA-binding</keyword>
<dbReference type="Pfam" id="PF06769">
    <property type="entry name" value="YoeB_toxin"/>
    <property type="match status" value="1"/>
</dbReference>
<evidence type="ECO:0000256" key="5">
    <source>
        <dbReference type="ARBA" id="ARBA00022759"/>
    </source>
</evidence>
<dbReference type="Proteomes" id="UP000436006">
    <property type="component" value="Unassembled WGS sequence"/>
</dbReference>
<evidence type="ECO:0000256" key="2">
    <source>
        <dbReference type="ARBA" id="ARBA00017742"/>
    </source>
</evidence>
<dbReference type="RefSeq" id="WP_157587694.1">
    <property type="nucleotide sequence ID" value="NZ_WPIN01000009.1"/>
</dbReference>
<keyword evidence="3" id="KW-1277">Toxin-antitoxin system</keyword>
<evidence type="ECO:0000256" key="3">
    <source>
        <dbReference type="ARBA" id="ARBA00022649"/>
    </source>
</evidence>
<dbReference type="PANTHER" id="PTHR38039">
    <property type="entry name" value="TOXIN YOEB"/>
    <property type="match status" value="1"/>
</dbReference>